<keyword evidence="3" id="KW-1185">Reference proteome</keyword>
<dbReference type="EMBL" id="JBFKZN010000001">
    <property type="protein sequence ID" value="MEW5287772.1"/>
    <property type="molecule type" value="Genomic_DNA"/>
</dbReference>
<evidence type="ECO:0000313" key="2">
    <source>
        <dbReference type="EMBL" id="MEW5287772.1"/>
    </source>
</evidence>
<keyword evidence="1" id="KW-0472">Membrane</keyword>
<organism evidence="2 3">
    <name type="scientific">Erwinia papayae</name>
    <dbReference type="NCBI Taxonomy" id="206499"/>
    <lineage>
        <taxon>Bacteria</taxon>
        <taxon>Pseudomonadati</taxon>
        <taxon>Pseudomonadota</taxon>
        <taxon>Gammaproteobacteria</taxon>
        <taxon>Enterobacterales</taxon>
        <taxon>Erwiniaceae</taxon>
        <taxon>Erwinia</taxon>
    </lineage>
</organism>
<evidence type="ECO:0000256" key="1">
    <source>
        <dbReference type="SAM" id="Phobius"/>
    </source>
</evidence>
<gene>
    <name evidence="2" type="ORF">ABW286_00910</name>
</gene>
<reference evidence="2 3" key="1">
    <citation type="submission" date="2024-07" db="EMBL/GenBank/DDBJ databases">
        <authorList>
            <person name="Dulla G.F.J."/>
            <person name="Delorm J.G."/>
        </authorList>
    </citation>
    <scope>NUCLEOTIDE SEQUENCE [LARGE SCALE GENOMIC DNA]</scope>
    <source>
        <strain evidence="2 3">JGD 233</strain>
    </source>
</reference>
<proteinExistence type="predicted"/>
<accession>A0ABV3MW55</accession>
<sequence>MTKLSYFAGVVVNITALEHALLVAFPFSVSASLSLATSANMPPPEKYTPVSEFFSAEQCGNPPPENP</sequence>
<evidence type="ECO:0000313" key="3">
    <source>
        <dbReference type="Proteomes" id="UP001554567"/>
    </source>
</evidence>
<protein>
    <submittedName>
        <fullName evidence="2">Uncharacterized protein</fullName>
    </submittedName>
</protein>
<keyword evidence="1" id="KW-0812">Transmembrane</keyword>
<name>A0ABV3MW55_9GAMM</name>
<keyword evidence="1" id="KW-1133">Transmembrane helix</keyword>
<dbReference type="RefSeq" id="WP_367166442.1">
    <property type="nucleotide sequence ID" value="NZ_JBFKZN010000001.1"/>
</dbReference>
<comment type="caution">
    <text evidence="2">The sequence shown here is derived from an EMBL/GenBank/DDBJ whole genome shotgun (WGS) entry which is preliminary data.</text>
</comment>
<dbReference type="Proteomes" id="UP001554567">
    <property type="component" value="Unassembled WGS sequence"/>
</dbReference>
<feature type="transmembrane region" description="Helical" evidence="1">
    <location>
        <begin position="6"/>
        <end position="25"/>
    </location>
</feature>